<feature type="region of interest" description="Disordered" evidence="1">
    <location>
        <begin position="1"/>
        <end position="29"/>
    </location>
</feature>
<dbReference type="EMBL" id="LR796416">
    <property type="protein sequence ID" value="CAB4142992.1"/>
    <property type="molecule type" value="Genomic_DNA"/>
</dbReference>
<evidence type="ECO:0000256" key="1">
    <source>
        <dbReference type="SAM" id="MobiDB-lite"/>
    </source>
</evidence>
<organism evidence="2">
    <name type="scientific">uncultured Caudovirales phage</name>
    <dbReference type="NCBI Taxonomy" id="2100421"/>
    <lineage>
        <taxon>Viruses</taxon>
        <taxon>Duplodnaviria</taxon>
        <taxon>Heunggongvirae</taxon>
        <taxon>Uroviricota</taxon>
        <taxon>Caudoviricetes</taxon>
        <taxon>Peduoviridae</taxon>
        <taxon>Maltschvirus</taxon>
        <taxon>Maltschvirus maltsch</taxon>
    </lineage>
</organism>
<sequence length="190" mass="21146">MTSATPPKKKPGLRSQKPQASTTKTKPDAFEIIEAELSQLRAEILEAERSGDKETLYRLQLQMQATRDSMDTSGMGSAFGLPLPAVGTTTVLRDPQPLVELSHEALVQEQVAWIRRSGATPVEFLARAYRNPVLEMRDRVAAAKALLDYTHRKLAQQDLPPPKDPVSENYEQSLREKLLDRLRADKAAQG</sequence>
<accession>A0A6J5M9Y7</accession>
<proteinExistence type="predicted"/>
<gene>
    <name evidence="2" type="ORF">UFOVP435_43</name>
</gene>
<evidence type="ECO:0000313" key="2">
    <source>
        <dbReference type="EMBL" id="CAB4142992.1"/>
    </source>
</evidence>
<name>A0A6J5M9Y7_9CAUD</name>
<protein>
    <submittedName>
        <fullName evidence="2">Uncharacterized protein</fullName>
    </submittedName>
</protein>
<reference evidence="2" key="1">
    <citation type="submission" date="2020-04" db="EMBL/GenBank/DDBJ databases">
        <authorList>
            <person name="Chiriac C."/>
            <person name="Salcher M."/>
            <person name="Ghai R."/>
            <person name="Kavagutti S V."/>
        </authorList>
    </citation>
    <scope>NUCLEOTIDE SEQUENCE</scope>
</reference>